<reference evidence="2 3" key="1">
    <citation type="submission" date="2018-11" db="EMBL/GenBank/DDBJ databases">
        <title>Genomic Encyclopedia of Type Strains, Phase IV (KMG-IV): sequencing the most valuable type-strain genomes for metagenomic binning, comparative biology and taxonomic classification.</title>
        <authorList>
            <person name="Goeker M."/>
        </authorList>
    </citation>
    <scope>NUCLEOTIDE SEQUENCE [LARGE SCALE GENOMIC DNA]</scope>
    <source>
        <strain evidence="2 3">DSM 18090</strain>
    </source>
</reference>
<evidence type="ECO:0000256" key="1">
    <source>
        <dbReference type="SAM" id="Phobius"/>
    </source>
</evidence>
<keyword evidence="1" id="KW-0812">Transmembrane</keyword>
<sequence>MFFPEATDITGVQFRIVIVIGVYLFVVIFAIFYSLYKISMISQNKRFKNIFLFVMSILLRTPFQKVESIIGDKEEFTVKRIWKEIWKEVFIVTFATLWLFGALSAGFHQIHEFKQ</sequence>
<name>A0A3N5BSX8_9BACI</name>
<evidence type="ECO:0000313" key="2">
    <source>
        <dbReference type="EMBL" id="RPF50602.1"/>
    </source>
</evidence>
<feature type="transmembrane region" description="Helical" evidence="1">
    <location>
        <begin position="89"/>
        <end position="110"/>
    </location>
</feature>
<feature type="transmembrane region" description="Helical" evidence="1">
    <location>
        <begin position="12"/>
        <end position="36"/>
    </location>
</feature>
<dbReference type="RefSeq" id="WP_124223150.1">
    <property type="nucleotide sequence ID" value="NZ_RKRF01000012.1"/>
</dbReference>
<accession>A0A3N5BSX8</accession>
<comment type="caution">
    <text evidence="2">The sequence shown here is derived from an EMBL/GenBank/DDBJ whole genome shotgun (WGS) entry which is preliminary data.</text>
</comment>
<keyword evidence="3" id="KW-1185">Reference proteome</keyword>
<protein>
    <submittedName>
        <fullName evidence="2">Uncharacterized protein</fullName>
    </submittedName>
</protein>
<proteinExistence type="predicted"/>
<dbReference type="AlphaFoldDB" id="A0A3N5BSX8"/>
<dbReference type="Proteomes" id="UP000276443">
    <property type="component" value="Unassembled WGS sequence"/>
</dbReference>
<keyword evidence="1" id="KW-0472">Membrane</keyword>
<dbReference type="OrthoDB" id="2972852at2"/>
<gene>
    <name evidence="2" type="ORF">EDC24_2570</name>
</gene>
<evidence type="ECO:0000313" key="3">
    <source>
        <dbReference type="Proteomes" id="UP000276443"/>
    </source>
</evidence>
<organism evidence="2 3">
    <name type="scientific">Aquisalibacillus elongatus</name>
    <dbReference type="NCBI Taxonomy" id="485577"/>
    <lineage>
        <taxon>Bacteria</taxon>
        <taxon>Bacillati</taxon>
        <taxon>Bacillota</taxon>
        <taxon>Bacilli</taxon>
        <taxon>Bacillales</taxon>
        <taxon>Bacillaceae</taxon>
        <taxon>Aquisalibacillus</taxon>
    </lineage>
</organism>
<keyword evidence="1" id="KW-1133">Transmembrane helix</keyword>
<dbReference type="EMBL" id="RKRF01000012">
    <property type="protein sequence ID" value="RPF50602.1"/>
    <property type="molecule type" value="Genomic_DNA"/>
</dbReference>